<dbReference type="EMBL" id="BSXW01000020">
    <property type="protein sequence ID" value="GMF09833.1"/>
    <property type="molecule type" value="Genomic_DNA"/>
</dbReference>
<proteinExistence type="predicted"/>
<name>A0A9W6TBP2_9STRA</name>
<comment type="caution">
    <text evidence="1">The sequence shown here is derived from an EMBL/GenBank/DDBJ whole genome shotgun (WGS) entry which is preliminary data.</text>
</comment>
<keyword evidence="2" id="KW-1185">Reference proteome</keyword>
<evidence type="ECO:0000313" key="1">
    <source>
        <dbReference type="EMBL" id="GMF09833.1"/>
    </source>
</evidence>
<protein>
    <submittedName>
        <fullName evidence="1">Unnamed protein product</fullName>
    </submittedName>
</protein>
<organism evidence="1 2">
    <name type="scientific">Phytophthora lilii</name>
    <dbReference type="NCBI Taxonomy" id="2077276"/>
    <lineage>
        <taxon>Eukaryota</taxon>
        <taxon>Sar</taxon>
        <taxon>Stramenopiles</taxon>
        <taxon>Oomycota</taxon>
        <taxon>Peronosporomycetes</taxon>
        <taxon>Peronosporales</taxon>
        <taxon>Peronosporaceae</taxon>
        <taxon>Phytophthora</taxon>
    </lineage>
</organism>
<gene>
    <name evidence="1" type="ORF">Plil01_000070200</name>
</gene>
<accession>A0A9W6TBP2</accession>
<dbReference type="Proteomes" id="UP001165083">
    <property type="component" value="Unassembled WGS sequence"/>
</dbReference>
<reference evidence="1" key="1">
    <citation type="submission" date="2023-04" db="EMBL/GenBank/DDBJ databases">
        <title>Phytophthora lilii NBRC 32176.</title>
        <authorList>
            <person name="Ichikawa N."/>
            <person name="Sato H."/>
            <person name="Tonouchi N."/>
        </authorList>
    </citation>
    <scope>NUCLEOTIDE SEQUENCE</scope>
    <source>
        <strain evidence="1">NBRC 32176</strain>
    </source>
</reference>
<dbReference type="AlphaFoldDB" id="A0A9W6TBP2"/>
<evidence type="ECO:0000313" key="2">
    <source>
        <dbReference type="Proteomes" id="UP001165083"/>
    </source>
</evidence>
<sequence length="167" mass="18697">MLFVVESVPEREVLAVVVHEQLVVHRVVQSSVDDFVVREVEPVVDADRPEVDGDEQREEEATVDGEEHDVEVVGQALDVAVDRVEGVRGERRADNPLVVRLVQRRVDEWVVQPAVEPVDQHVGEHDEPDHGHGLERVAVLTELLICLGVATDVREEPREGEHDHNGD</sequence>